<protein>
    <submittedName>
        <fullName evidence="1">Uncharacterized protein</fullName>
    </submittedName>
</protein>
<dbReference type="Gramene" id="Zm00001eb209590_T001">
    <property type="protein sequence ID" value="Zm00001eb209590_P001"/>
    <property type="gene ID" value="Zm00001eb209590"/>
</dbReference>
<reference evidence="1" key="2">
    <citation type="submission" date="2019-07" db="EMBL/GenBank/DDBJ databases">
        <authorList>
            <person name="Seetharam A."/>
            <person name="Woodhouse M."/>
            <person name="Cannon E."/>
        </authorList>
    </citation>
    <scope>NUCLEOTIDE SEQUENCE [LARGE SCALE GENOMIC DNA]</scope>
    <source>
        <strain evidence="1">cv. B73</strain>
    </source>
</reference>
<dbReference type="EnsemblPlants" id="Zm00001eb209590_T001">
    <property type="protein sequence ID" value="Zm00001eb209590_P001"/>
    <property type="gene ID" value="Zm00001eb209590"/>
</dbReference>
<dbReference type="AlphaFoldDB" id="A0A804P5G0"/>
<reference evidence="1" key="3">
    <citation type="submission" date="2021-05" db="UniProtKB">
        <authorList>
            <consortium name="EnsemblPlants"/>
        </authorList>
    </citation>
    <scope>IDENTIFICATION</scope>
    <source>
        <strain evidence="1">cv. B73</strain>
    </source>
</reference>
<dbReference type="InParanoid" id="A0A804P5G0"/>
<keyword evidence="2" id="KW-1185">Reference proteome</keyword>
<reference evidence="2" key="1">
    <citation type="journal article" date="2009" name="Science">
        <title>The B73 maize genome: complexity, diversity, and dynamics.</title>
        <authorList>
            <person name="Schnable P.S."/>
            <person name="Ware D."/>
            <person name="Fulton R.S."/>
            <person name="Stein J.C."/>
            <person name="Wei F."/>
            <person name="Pasternak S."/>
            <person name="Liang C."/>
            <person name="Zhang J."/>
            <person name="Fulton L."/>
            <person name="Graves T.A."/>
            <person name="Minx P."/>
            <person name="Reily A.D."/>
            <person name="Courtney L."/>
            <person name="Kruchowski S.S."/>
            <person name="Tomlinson C."/>
            <person name="Strong C."/>
            <person name="Delehaunty K."/>
            <person name="Fronick C."/>
            <person name="Courtney B."/>
            <person name="Rock S.M."/>
            <person name="Belter E."/>
            <person name="Du F."/>
            <person name="Kim K."/>
            <person name="Abbott R.M."/>
            <person name="Cotton M."/>
            <person name="Levy A."/>
            <person name="Marchetto P."/>
            <person name="Ochoa K."/>
            <person name="Jackson S.M."/>
            <person name="Gillam B."/>
            <person name="Chen W."/>
            <person name="Yan L."/>
            <person name="Higginbotham J."/>
            <person name="Cardenas M."/>
            <person name="Waligorski J."/>
            <person name="Applebaum E."/>
            <person name="Phelps L."/>
            <person name="Falcone J."/>
            <person name="Kanchi K."/>
            <person name="Thane T."/>
            <person name="Scimone A."/>
            <person name="Thane N."/>
            <person name="Henke J."/>
            <person name="Wang T."/>
            <person name="Ruppert J."/>
            <person name="Shah N."/>
            <person name="Rotter K."/>
            <person name="Hodges J."/>
            <person name="Ingenthron E."/>
            <person name="Cordes M."/>
            <person name="Kohlberg S."/>
            <person name="Sgro J."/>
            <person name="Delgado B."/>
            <person name="Mead K."/>
            <person name="Chinwalla A."/>
            <person name="Leonard S."/>
            <person name="Crouse K."/>
            <person name="Collura K."/>
            <person name="Kudrna D."/>
            <person name="Currie J."/>
            <person name="He R."/>
            <person name="Angelova A."/>
            <person name="Rajasekar S."/>
            <person name="Mueller T."/>
            <person name="Lomeli R."/>
            <person name="Scara G."/>
            <person name="Ko A."/>
            <person name="Delaney K."/>
            <person name="Wissotski M."/>
            <person name="Lopez G."/>
            <person name="Campos D."/>
            <person name="Braidotti M."/>
            <person name="Ashley E."/>
            <person name="Golser W."/>
            <person name="Kim H."/>
            <person name="Lee S."/>
            <person name="Lin J."/>
            <person name="Dujmic Z."/>
            <person name="Kim W."/>
            <person name="Talag J."/>
            <person name="Zuccolo A."/>
            <person name="Fan C."/>
            <person name="Sebastian A."/>
            <person name="Kramer M."/>
            <person name="Spiegel L."/>
            <person name="Nascimento L."/>
            <person name="Zutavern T."/>
            <person name="Miller B."/>
            <person name="Ambroise C."/>
            <person name="Muller S."/>
            <person name="Spooner W."/>
            <person name="Narechania A."/>
            <person name="Ren L."/>
            <person name="Wei S."/>
            <person name="Kumari S."/>
            <person name="Faga B."/>
            <person name="Levy M.J."/>
            <person name="McMahan L."/>
            <person name="Van Buren P."/>
            <person name="Vaughn M.W."/>
            <person name="Ying K."/>
            <person name="Yeh C.-T."/>
            <person name="Emrich S.J."/>
            <person name="Jia Y."/>
            <person name="Kalyanaraman A."/>
            <person name="Hsia A.-P."/>
            <person name="Barbazuk W.B."/>
            <person name="Baucom R.S."/>
            <person name="Brutnell T.P."/>
            <person name="Carpita N.C."/>
            <person name="Chaparro C."/>
            <person name="Chia J.-M."/>
            <person name="Deragon J.-M."/>
            <person name="Estill J.C."/>
            <person name="Fu Y."/>
            <person name="Jeddeloh J.A."/>
            <person name="Han Y."/>
            <person name="Lee H."/>
            <person name="Li P."/>
            <person name="Lisch D.R."/>
            <person name="Liu S."/>
            <person name="Liu Z."/>
            <person name="Nagel D.H."/>
            <person name="McCann M.C."/>
            <person name="SanMiguel P."/>
            <person name="Myers A.M."/>
            <person name="Nettleton D."/>
            <person name="Nguyen J."/>
            <person name="Penning B.W."/>
            <person name="Ponnala L."/>
            <person name="Schneider K.L."/>
            <person name="Schwartz D.C."/>
            <person name="Sharma A."/>
            <person name="Soderlund C."/>
            <person name="Springer N.M."/>
            <person name="Sun Q."/>
            <person name="Wang H."/>
            <person name="Waterman M."/>
            <person name="Westerman R."/>
            <person name="Wolfgruber T.K."/>
            <person name="Yang L."/>
            <person name="Yu Y."/>
            <person name="Zhang L."/>
            <person name="Zhou S."/>
            <person name="Zhu Q."/>
            <person name="Bennetzen J.L."/>
            <person name="Dawe R.K."/>
            <person name="Jiang J."/>
            <person name="Jiang N."/>
            <person name="Presting G.G."/>
            <person name="Wessler S.R."/>
            <person name="Aluru S."/>
            <person name="Martienssen R.A."/>
            <person name="Clifton S.W."/>
            <person name="McCombie W.R."/>
            <person name="Wing R.A."/>
            <person name="Wilson R.K."/>
        </authorList>
    </citation>
    <scope>NUCLEOTIDE SEQUENCE [LARGE SCALE GENOMIC DNA]</scope>
    <source>
        <strain evidence="2">cv. B73</strain>
    </source>
</reference>
<sequence>MEGCGRRDHCEEGLMMRGSNWRAARACARISVARSDSRGNGRTWKRVEGAASSAARISGATCTSLPSQMGDKLIRLM</sequence>
<organism evidence="1 2">
    <name type="scientific">Zea mays</name>
    <name type="common">Maize</name>
    <dbReference type="NCBI Taxonomy" id="4577"/>
    <lineage>
        <taxon>Eukaryota</taxon>
        <taxon>Viridiplantae</taxon>
        <taxon>Streptophyta</taxon>
        <taxon>Embryophyta</taxon>
        <taxon>Tracheophyta</taxon>
        <taxon>Spermatophyta</taxon>
        <taxon>Magnoliopsida</taxon>
        <taxon>Liliopsida</taxon>
        <taxon>Poales</taxon>
        <taxon>Poaceae</taxon>
        <taxon>PACMAD clade</taxon>
        <taxon>Panicoideae</taxon>
        <taxon>Andropogonodae</taxon>
        <taxon>Andropogoneae</taxon>
        <taxon>Tripsacinae</taxon>
        <taxon>Zea</taxon>
    </lineage>
</organism>
<proteinExistence type="predicted"/>
<accession>A0A804P5G0</accession>
<dbReference type="Proteomes" id="UP000007305">
    <property type="component" value="Chromosome 4"/>
</dbReference>
<evidence type="ECO:0000313" key="2">
    <source>
        <dbReference type="Proteomes" id="UP000007305"/>
    </source>
</evidence>
<evidence type="ECO:0000313" key="1">
    <source>
        <dbReference type="EnsemblPlants" id="Zm00001eb209590_P001"/>
    </source>
</evidence>
<name>A0A804P5G0_MAIZE</name>